<sequence>MRTIKSVSLFAILLIAFVLMSGTAIAADPIEIGSVDDLKKIGNDIAFPLGGDYVLINDIIITDSTWNSIGDRNNRFVGTFDGQGHSIIFASLTGTTTLKNFDGGNREPDGFGLFGTVGNPSSADRIEIKNVNIVLESNLTNEANSVYYNWIGSLVGYVHVSSPAKFLMNNSSLTSNGNFEIKGKNHVGGLIGHADYGIFKDCSVSGDVSITAENNGVGGFVGHVSDGIFENCSVSGDVSVTAKNHAGGLIGYVPTYVNFTKCFVSGDVSVTAENDYAGGLVGYTLRAADFTNCFVSGDVSVTAENAYAGGFISYFGSGLIKDCYSAAQVKAVNEYAGGLVGYAAVVGYGYSPVTIKSSYFAGTVDSRDKLGGILGDYYYIAPTVTDCIYLDTSGSGFTNSFGTPVSSANMMKIETYETGGSVSTAWSISNSPNPSKIWYIRENLAYPQLFALRSNTIPIPSVAELKKIGSNEYDFVNDYWYTMDADYILVDDIVITDANWSPIGSLSNPFIGTLEGNGFTISDLKIDLPSNECVGLFGVVSDASFSNISLIDADVKGKLYVGGLIGRASNNVDFINCSISDDVTVVAEERHVGGFVGRAYNNISFSNCSVSGDVSVNGVYYVGSFTGYVNNYAVFSNCSVSDNVSLFSDNNMVGGLAGYVSKGNFSNCSVSDNVSVITMCDYAGGLVGYADSSSNFARCSVSDGVSVTAERADSGGLAGGLAGSVKDCYSAAQVKAGNRSGGLVGTVTTSTEIKSSYFAGTASLISGTNSGGIIGNYFGIPIITDCFYVETAGTGFTNSFGTPASSADMKKIETYQTPNVVTNWDIVPAFDTNHVWFIIEDQTYPLLSSIDLAPGPGPGPAPGPNTGGGSGTGQAKVNDSTPSSAGPILNESPGQGFTNENLSSNNGSEIIYPDEEGGSVQMSYLLILIFLIIIISCIVYFWNKNRE</sequence>
<feature type="domain" description="GLUG" evidence="3">
    <location>
        <begin position="591"/>
        <end position="615"/>
    </location>
</feature>
<feature type="compositionally biased region" description="Polar residues" evidence="1">
    <location>
        <begin position="875"/>
        <end position="884"/>
    </location>
</feature>
<dbReference type="Proteomes" id="UP001302662">
    <property type="component" value="Chromosome"/>
</dbReference>
<reference evidence="4 5" key="1">
    <citation type="submission" date="2023-07" db="EMBL/GenBank/DDBJ databases">
        <title>Closed genome sequence of Methanimicrococcus sp. Es2.</title>
        <authorList>
            <person name="Protasov E."/>
            <person name="Platt K."/>
            <person name="Reeh H."/>
            <person name="Poehlein A."/>
            <person name="Daniel R."/>
            <person name="Brune A."/>
        </authorList>
    </citation>
    <scope>NUCLEOTIDE SEQUENCE [LARGE SCALE GENOMIC DNA]</scope>
    <source>
        <strain evidence="4 5">Es2</strain>
    </source>
</reference>
<feature type="region of interest" description="Disordered" evidence="1">
    <location>
        <begin position="855"/>
        <end position="902"/>
    </location>
</feature>
<feature type="domain" description="GLUG" evidence="3">
    <location>
        <begin position="185"/>
        <end position="209"/>
    </location>
</feature>
<evidence type="ECO:0000256" key="2">
    <source>
        <dbReference type="SAM" id="Phobius"/>
    </source>
</evidence>
<dbReference type="KEGG" id="mees:MmiEs2_16190"/>
<dbReference type="RefSeq" id="WP_316559372.1">
    <property type="nucleotide sequence ID" value="NZ_CP131062.1"/>
</dbReference>
<feature type="domain" description="GLUG" evidence="3">
    <location>
        <begin position="276"/>
        <end position="300"/>
    </location>
</feature>
<accession>A0AA96ZZK9</accession>
<organism evidence="4 5">
    <name type="scientific">Methanimicrococcus stummii</name>
    <dbReference type="NCBI Taxonomy" id="3028294"/>
    <lineage>
        <taxon>Archaea</taxon>
        <taxon>Methanobacteriati</taxon>
        <taxon>Methanobacteriota</taxon>
        <taxon>Stenosarchaea group</taxon>
        <taxon>Methanomicrobia</taxon>
        <taxon>Methanosarcinales</taxon>
        <taxon>Methanosarcinaceae</taxon>
        <taxon>Methanimicrococcus</taxon>
    </lineage>
</organism>
<keyword evidence="5" id="KW-1185">Reference proteome</keyword>
<dbReference type="Pfam" id="PF07581">
    <property type="entry name" value="Glug"/>
    <property type="match status" value="5"/>
</dbReference>
<dbReference type="GeneID" id="85198086"/>
<feature type="compositionally biased region" description="Polar residues" evidence="1">
    <location>
        <begin position="892"/>
        <end position="902"/>
    </location>
</feature>
<feature type="domain" description="GLUG" evidence="3">
    <location>
        <begin position="650"/>
        <end position="675"/>
    </location>
</feature>
<keyword evidence="2" id="KW-0472">Membrane</keyword>
<gene>
    <name evidence="4" type="ORF">MmiEs2_16190</name>
</gene>
<dbReference type="AlphaFoldDB" id="A0AA96ZZK9"/>
<feature type="domain" description="GLUG" evidence="3">
    <location>
        <begin position="214"/>
        <end position="239"/>
    </location>
</feature>
<name>A0AA96ZZK9_9EURY</name>
<proteinExistence type="predicted"/>
<dbReference type="EMBL" id="CP131062">
    <property type="protein sequence ID" value="WNY29392.1"/>
    <property type="molecule type" value="Genomic_DNA"/>
</dbReference>
<keyword evidence="2" id="KW-1133">Transmembrane helix</keyword>
<keyword evidence="2" id="KW-0812">Transmembrane</keyword>
<evidence type="ECO:0000259" key="3">
    <source>
        <dbReference type="Pfam" id="PF07581"/>
    </source>
</evidence>
<dbReference type="InterPro" id="IPR011493">
    <property type="entry name" value="GLUG"/>
</dbReference>
<dbReference type="Gene3D" id="2.160.20.110">
    <property type="match status" value="2"/>
</dbReference>
<evidence type="ECO:0000313" key="4">
    <source>
        <dbReference type="EMBL" id="WNY29392.1"/>
    </source>
</evidence>
<evidence type="ECO:0000256" key="1">
    <source>
        <dbReference type="SAM" id="MobiDB-lite"/>
    </source>
</evidence>
<protein>
    <recommendedName>
        <fullName evidence="3">GLUG domain-containing protein</fullName>
    </recommendedName>
</protein>
<evidence type="ECO:0000313" key="5">
    <source>
        <dbReference type="Proteomes" id="UP001302662"/>
    </source>
</evidence>
<feature type="transmembrane region" description="Helical" evidence="2">
    <location>
        <begin position="922"/>
        <end position="942"/>
    </location>
</feature>